<protein>
    <submittedName>
        <fullName evidence="3">Uncharacterized protein (DUF58 family)</fullName>
    </submittedName>
</protein>
<accession>A0A562UU86</accession>
<sequence>MKLNLPFVPTERAAWLAAGAAPVAVLLGAISPGAWVVAPAAAAALFMLVLLDAFLAGDITSWDIEADDDAEVGEATDIVAHAKFAKDRIPHRIEAAVQFDPRLHEEGRATIVLLDGKDSARGKFRAVPSRRGTARIERAWLRWTGPLGLGARQVERELAIDIRIWPDLSPVRSADLQTFLRDAQIGLIARRLRGEGTQFEALSEYEPGMDRRWIDWKASARHTKLYARENEAERNNQIVFAFDCGQAMCEPVDGLPRIDRAVSAALTCAYVAMKGGDRVSLFGFAQRPGLMTPFVSDTRAFHRLQSSAAELDYHAVEPNFTLALATLTGKLQRRSLIVLFSDFTDPTAAELMIESLGRLVKHHLVLFVTITDAEIEQYVGAAPEDLATLARSVTADTLARQRATVLERLRRLGIDVVDAPWDQIGPQLIDRYFAIKRQEAIG</sequence>
<keyword evidence="1" id="KW-0812">Transmembrane</keyword>
<dbReference type="SUPFAM" id="SSF53300">
    <property type="entry name" value="vWA-like"/>
    <property type="match status" value="1"/>
</dbReference>
<reference evidence="3 4" key="1">
    <citation type="submission" date="2019-07" db="EMBL/GenBank/DDBJ databases">
        <title>Genomic Encyclopedia of Archaeal and Bacterial Type Strains, Phase II (KMG-II): from individual species to whole genera.</title>
        <authorList>
            <person name="Goeker M."/>
        </authorList>
    </citation>
    <scope>NUCLEOTIDE SEQUENCE [LARGE SCALE GENOMIC DNA]</scope>
    <source>
        <strain evidence="3 4">ATCC BAA-2084</strain>
    </source>
</reference>
<dbReference type="STRING" id="476157.GCA_001663155_02560"/>
<evidence type="ECO:0000259" key="2">
    <source>
        <dbReference type="Pfam" id="PF01882"/>
    </source>
</evidence>
<evidence type="ECO:0000256" key="1">
    <source>
        <dbReference type="SAM" id="Phobius"/>
    </source>
</evidence>
<dbReference type="PANTHER" id="PTHR33608">
    <property type="entry name" value="BLL2464 PROTEIN"/>
    <property type="match status" value="1"/>
</dbReference>
<organism evidence="3 4">
    <name type="scientific">Altererythrobacter ishigakiensis</name>
    <dbReference type="NCBI Taxonomy" id="476157"/>
    <lineage>
        <taxon>Bacteria</taxon>
        <taxon>Pseudomonadati</taxon>
        <taxon>Pseudomonadota</taxon>
        <taxon>Alphaproteobacteria</taxon>
        <taxon>Sphingomonadales</taxon>
        <taxon>Erythrobacteraceae</taxon>
        <taxon>Altererythrobacter</taxon>
    </lineage>
</organism>
<dbReference type="RefSeq" id="WP_067601948.1">
    <property type="nucleotide sequence ID" value="NZ_CP015963.1"/>
</dbReference>
<dbReference type="PANTHER" id="PTHR33608:SF3">
    <property type="entry name" value="SLR2013 PROTEIN"/>
    <property type="match status" value="1"/>
</dbReference>
<keyword evidence="1" id="KW-0472">Membrane</keyword>
<name>A0A562UU86_9SPHN</name>
<dbReference type="InterPro" id="IPR002881">
    <property type="entry name" value="DUF58"/>
</dbReference>
<evidence type="ECO:0000313" key="3">
    <source>
        <dbReference type="EMBL" id="TWJ09169.1"/>
    </source>
</evidence>
<dbReference type="OrthoDB" id="9776116at2"/>
<keyword evidence="4" id="KW-1185">Reference proteome</keyword>
<keyword evidence="1" id="KW-1133">Transmembrane helix</keyword>
<dbReference type="InterPro" id="IPR036465">
    <property type="entry name" value="vWFA_dom_sf"/>
</dbReference>
<proteinExistence type="predicted"/>
<gene>
    <name evidence="3" type="ORF">JN10_0793</name>
</gene>
<dbReference type="AlphaFoldDB" id="A0A562UU86"/>
<evidence type="ECO:0000313" key="4">
    <source>
        <dbReference type="Proteomes" id="UP000320547"/>
    </source>
</evidence>
<comment type="caution">
    <text evidence="3">The sequence shown here is derived from an EMBL/GenBank/DDBJ whole genome shotgun (WGS) entry which is preliminary data.</text>
</comment>
<dbReference type="Gene3D" id="3.40.50.410">
    <property type="entry name" value="von Willebrand factor, type A domain"/>
    <property type="match status" value="1"/>
</dbReference>
<dbReference type="Pfam" id="PF01882">
    <property type="entry name" value="DUF58"/>
    <property type="match status" value="1"/>
</dbReference>
<dbReference type="Proteomes" id="UP000320547">
    <property type="component" value="Unassembled WGS sequence"/>
</dbReference>
<feature type="domain" description="DUF58" evidence="2">
    <location>
        <begin position="204"/>
        <end position="374"/>
    </location>
</feature>
<feature type="transmembrane region" description="Helical" evidence="1">
    <location>
        <begin position="12"/>
        <end position="30"/>
    </location>
</feature>
<dbReference type="EMBL" id="VLLK01000001">
    <property type="protein sequence ID" value="TWJ09169.1"/>
    <property type="molecule type" value="Genomic_DNA"/>
</dbReference>